<dbReference type="PANTHER" id="PTHR39560:SF1">
    <property type="entry name" value="PROTEIN ADENYLYLTRANSFERASE FIC-RELATED"/>
    <property type="match status" value="1"/>
</dbReference>
<sequence length="259" mass="29327">MSGDPVPHAVATTVAVHRIEGWRPTDDHVDALSAVARGDLPFADFLATHRARHPPPARPRRRIRLRRPAPYLVPGTTLLRNEFGVTTTEALADLEYVASAGRMVGWLCAPTVGTLDARTMHRHLFSDTYGWAGQYRIVELRRGRDVFGSVSSIEDRMADVHRTARRLVDERADHDAPRLAYELARWYAEYNQIHPFREGNGRTGALMLLAIASMCGRRLDLTRVTRQEWYAAAADSMPARREGRVSHRPFLYLLNRAVR</sequence>
<proteinExistence type="predicted"/>
<evidence type="ECO:0000256" key="7">
    <source>
        <dbReference type="ARBA" id="ARBA00048696"/>
    </source>
</evidence>
<dbReference type="InterPro" id="IPR003812">
    <property type="entry name" value="Fido"/>
</dbReference>
<dbReference type="GO" id="GO:0051302">
    <property type="term" value="P:regulation of cell division"/>
    <property type="evidence" value="ECO:0007669"/>
    <property type="project" value="TreeGrafter"/>
</dbReference>
<dbReference type="InterPro" id="IPR043038">
    <property type="entry name" value="VbhA_sf"/>
</dbReference>
<keyword evidence="10" id="KW-1185">Reference proteome</keyword>
<dbReference type="PATRIC" id="fig|1800.3.peg.4155"/>
<dbReference type="SUPFAM" id="SSF140931">
    <property type="entry name" value="Fic-like"/>
    <property type="match status" value="1"/>
</dbReference>
<organism evidence="9 10">
    <name type="scientific">Mycolicibacterium chubuense</name>
    <name type="common">Mycobacterium chubuense</name>
    <dbReference type="NCBI Taxonomy" id="1800"/>
    <lineage>
        <taxon>Bacteria</taxon>
        <taxon>Bacillati</taxon>
        <taxon>Actinomycetota</taxon>
        <taxon>Actinomycetes</taxon>
        <taxon>Mycobacteriales</taxon>
        <taxon>Mycobacteriaceae</taxon>
        <taxon>Mycolicibacterium</taxon>
    </lineage>
</organism>
<evidence type="ECO:0000256" key="3">
    <source>
        <dbReference type="ARBA" id="ARBA00022741"/>
    </source>
</evidence>
<dbReference type="GO" id="GO:0070733">
    <property type="term" value="F:AMPylase activity"/>
    <property type="evidence" value="ECO:0007669"/>
    <property type="project" value="UniProtKB-EC"/>
</dbReference>
<protein>
    <recommendedName>
        <fullName evidence="5">protein adenylyltransferase</fullName>
        <ecNumber evidence="5">2.7.7.108</ecNumber>
    </recommendedName>
</protein>
<evidence type="ECO:0000256" key="5">
    <source>
        <dbReference type="ARBA" id="ARBA00034531"/>
    </source>
</evidence>
<evidence type="ECO:0000259" key="8">
    <source>
        <dbReference type="PROSITE" id="PS51459"/>
    </source>
</evidence>
<dbReference type="RefSeq" id="WP_048420053.1">
    <property type="nucleotide sequence ID" value="NZ_JYNX01000059.1"/>
</dbReference>
<gene>
    <name evidence="9" type="primary">fic</name>
    <name evidence="9" type="ORF">MCHUDSM44219_04129</name>
</gene>
<dbReference type="OrthoDB" id="9813719at2"/>
<feature type="domain" description="Fido" evidence="8">
    <location>
        <begin position="112"/>
        <end position="256"/>
    </location>
</feature>
<comment type="caution">
    <text evidence="9">The sequence shown here is derived from an EMBL/GenBank/DDBJ whole genome shotgun (WGS) entry which is preliminary data.</text>
</comment>
<dbReference type="Pfam" id="PF02661">
    <property type="entry name" value="Fic"/>
    <property type="match status" value="1"/>
</dbReference>
<comment type="catalytic activity">
    <reaction evidence="6">
        <text>L-threonyl-[protein] + ATP = 3-O-(5'-adenylyl)-L-threonyl-[protein] + diphosphate</text>
        <dbReference type="Rhea" id="RHEA:54292"/>
        <dbReference type="Rhea" id="RHEA-COMP:11060"/>
        <dbReference type="Rhea" id="RHEA-COMP:13847"/>
        <dbReference type="ChEBI" id="CHEBI:30013"/>
        <dbReference type="ChEBI" id="CHEBI:30616"/>
        <dbReference type="ChEBI" id="CHEBI:33019"/>
        <dbReference type="ChEBI" id="CHEBI:138113"/>
        <dbReference type="EC" id="2.7.7.108"/>
    </reaction>
</comment>
<dbReference type="InterPro" id="IPR036597">
    <property type="entry name" value="Fido-like_dom_sf"/>
</dbReference>
<name>A0A0J6YLC7_MYCCU</name>
<evidence type="ECO:0000256" key="4">
    <source>
        <dbReference type="ARBA" id="ARBA00022840"/>
    </source>
</evidence>
<evidence type="ECO:0000313" key="9">
    <source>
        <dbReference type="EMBL" id="KMO73556.1"/>
    </source>
</evidence>
<keyword evidence="4" id="KW-0067">ATP-binding</keyword>
<dbReference type="Proteomes" id="UP000036176">
    <property type="component" value="Unassembled WGS sequence"/>
</dbReference>
<dbReference type="EMBL" id="JYNX01000059">
    <property type="protein sequence ID" value="KMO73556.1"/>
    <property type="molecule type" value="Genomic_DNA"/>
</dbReference>
<evidence type="ECO:0000256" key="2">
    <source>
        <dbReference type="ARBA" id="ARBA00022695"/>
    </source>
</evidence>
<dbReference type="PANTHER" id="PTHR39560">
    <property type="entry name" value="PROTEIN ADENYLYLTRANSFERASE FIC-RELATED"/>
    <property type="match status" value="1"/>
</dbReference>
<comment type="catalytic activity">
    <reaction evidence="7">
        <text>L-tyrosyl-[protein] + ATP = O-(5'-adenylyl)-L-tyrosyl-[protein] + diphosphate</text>
        <dbReference type="Rhea" id="RHEA:54288"/>
        <dbReference type="Rhea" id="RHEA-COMP:10136"/>
        <dbReference type="Rhea" id="RHEA-COMP:13846"/>
        <dbReference type="ChEBI" id="CHEBI:30616"/>
        <dbReference type="ChEBI" id="CHEBI:33019"/>
        <dbReference type="ChEBI" id="CHEBI:46858"/>
        <dbReference type="ChEBI" id="CHEBI:83624"/>
        <dbReference type="EC" id="2.7.7.108"/>
    </reaction>
</comment>
<keyword evidence="3" id="KW-0547">Nucleotide-binding</keyword>
<dbReference type="PROSITE" id="PS51459">
    <property type="entry name" value="FIDO"/>
    <property type="match status" value="1"/>
</dbReference>
<dbReference type="AlphaFoldDB" id="A0A0J6YLC7"/>
<evidence type="ECO:0000256" key="6">
    <source>
        <dbReference type="ARBA" id="ARBA00047939"/>
    </source>
</evidence>
<evidence type="ECO:0000313" key="10">
    <source>
        <dbReference type="Proteomes" id="UP000036176"/>
    </source>
</evidence>
<dbReference type="Gene3D" id="1.10.3290.10">
    <property type="entry name" value="Fido-like domain"/>
    <property type="match status" value="1"/>
</dbReference>
<evidence type="ECO:0000256" key="1">
    <source>
        <dbReference type="ARBA" id="ARBA00022679"/>
    </source>
</evidence>
<keyword evidence="1 9" id="KW-0808">Transferase</keyword>
<dbReference type="GO" id="GO:0005524">
    <property type="term" value="F:ATP binding"/>
    <property type="evidence" value="ECO:0007669"/>
    <property type="project" value="UniProtKB-KW"/>
</dbReference>
<keyword evidence="2 9" id="KW-0548">Nucleotidyltransferase</keyword>
<accession>A0A0J6YLC7</accession>
<dbReference type="EC" id="2.7.7.108" evidence="5"/>
<reference evidence="9 10" key="1">
    <citation type="journal article" date="2015" name="Genome Biol. Evol.">
        <title>Characterization of Three Mycobacterium spp. with Potential Use in Bioremediation by Genome Sequencing and Comparative Genomics.</title>
        <authorList>
            <person name="Das S."/>
            <person name="Pettersson B.M."/>
            <person name="Behra P.R."/>
            <person name="Ramesh M."/>
            <person name="Dasgupta S."/>
            <person name="Bhattacharya A."/>
            <person name="Kirsebom L.A."/>
        </authorList>
    </citation>
    <scope>NUCLEOTIDE SEQUENCE [LARGE SCALE GENOMIC DNA]</scope>
    <source>
        <strain evidence="9 10">DSM 44219</strain>
    </source>
</reference>
<dbReference type="Gene3D" id="1.10.8.1050">
    <property type="entry name" value="Antitoxin VbhA-like"/>
    <property type="match status" value="1"/>
</dbReference>